<gene>
    <name evidence="2" type="ORF">NBZ79_00135</name>
</gene>
<dbReference type="InterPro" id="IPR003741">
    <property type="entry name" value="LUD_dom"/>
</dbReference>
<dbReference type="Pfam" id="PF02589">
    <property type="entry name" value="LUD_dom"/>
    <property type="match status" value="1"/>
</dbReference>
<evidence type="ECO:0000259" key="1">
    <source>
        <dbReference type="Pfam" id="PF02589"/>
    </source>
</evidence>
<dbReference type="EMBL" id="CP098747">
    <property type="protein sequence ID" value="USG61382.1"/>
    <property type="molecule type" value="Genomic_DNA"/>
</dbReference>
<proteinExistence type="predicted"/>
<accession>A0ABY4W645</accession>
<dbReference type="Proteomes" id="UP001056291">
    <property type="component" value="Chromosome"/>
</dbReference>
<dbReference type="InterPro" id="IPR024185">
    <property type="entry name" value="FTHF_cligase-like_sf"/>
</dbReference>
<dbReference type="PANTHER" id="PTHR43682">
    <property type="entry name" value="LACTATE UTILIZATION PROTEIN C"/>
    <property type="match status" value="1"/>
</dbReference>
<feature type="domain" description="LUD" evidence="1">
    <location>
        <begin position="113"/>
        <end position="222"/>
    </location>
</feature>
<organism evidence="2 3">
    <name type="scientific">Sneathiella marina</name>
    <dbReference type="NCBI Taxonomy" id="2950108"/>
    <lineage>
        <taxon>Bacteria</taxon>
        <taxon>Pseudomonadati</taxon>
        <taxon>Pseudomonadota</taxon>
        <taxon>Alphaproteobacteria</taxon>
        <taxon>Sneathiellales</taxon>
        <taxon>Sneathiellaceae</taxon>
        <taxon>Sneathiella</taxon>
    </lineage>
</organism>
<dbReference type="InterPro" id="IPR037171">
    <property type="entry name" value="NagB/RpiA_transferase-like"/>
</dbReference>
<evidence type="ECO:0000313" key="2">
    <source>
        <dbReference type="EMBL" id="USG61382.1"/>
    </source>
</evidence>
<sequence length="228" mass="24950">MSARDKILDRIRRNLGRGPLDEAAATVVRERIAGHKRNLVPARTDISPGRQVNLLQDKLEALAATVVRVPSLKEVPGQVRDYLSNHNLPSQIKMSPSPSLDEIPWGDVPMLEITRGAAVITDEVSITPAFGAIAETGTLCMASGPETPSTLNFLPENHIAVLKSSDIQGSFEQAWDSLRRKYGEAELPRTVNFISGPSRTADIEQQLIMGAHGPRRLHIVIVEDEQKA</sequence>
<name>A0ABY4W645_9PROT</name>
<keyword evidence="3" id="KW-1185">Reference proteome</keyword>
<dbReference type="PANTHER" id="PTHR43682:SF1">
    <property type="entry name" value="LACTATE UTILIZATION PROTEIN C"/>
    <property type="match status" value="1"/>
</dbReference>
<protein>
    <submittedName>
        <fullName evidence="2">Lactate utilization protein</fullName>
    </submittedName>
</protein>
<dbReference type="RefSeq" id="WP_251934383.1">
    <property type="nucleotide sequence ID" value="NZ_CP098747.1"/>
</dbReference>
<reference evidence="2" key="1">
    <citation type="submission" date="2022-06" db="EMBL/GenBank/DDBJ databases">
        <title>Sneathiella actinostolidae sp. nov., isolated from a sea anemonein the Western Pacific Ocean.</title>
        <authorList>
            <person name="Wei M.J."/>
        </authorList>
    </citation>
    <scope>NUCLEOTIDE SEQUENCE</scope>
    <source>
        <strain evidence="2">PHK-P5</strain>
    </source>
</reference>
<dbReference type="SUPFAM" id="SSF100950">
    <property type="entry name" value="NagB/RpiA/CoA transferase-like"/>
    <property type="match status" value="1"/>
</dbReference>
<dbReference type="Gene3D" id="3.40.50.10420">
    <property type="entry name" value="NagB/RpiA/CoA transferase-like"/>
    <property type="match status" value="1"/>
</dbReference>
<evidence type="ECO:0000313" key="3">
    <source>
        <dbReference type="Proteomes" id="UP001056291"/>
    </source>
</evidence>